<evidence type="ECO:0000313" key="9">
    <source>
        <dbReference type="Proteomes" id="UP000488956"/>
    </source>
</evidence>
<dbReference type="Proteomes" id="UP000488956">
    <property type="component" value="Unassembled WGS sequence"/>
</dbReference>
<dbReference type="OrthoDB" id="10464505at2759"/>
<feature type="region of interest" description="Disordered" evidence="1">
    <location>
        <begin position="110"/>
        <end position="226"/>
    </location>
</feature>
<dbReference type="EMBL" id="QXFZ01000067">
    <property type="protein sequence ID" value="KAE9135645.1"/>
    <property type="molecule type" value="Genomic_DNA"/>
</dbReference>
<evidence type="ECO:0000313" key="3">
    <source>
        <dbReference type="EMBL" id="KAE9135645.1"/>
    </source>
</evidence>
<dbReference type="Proteomes" id="UP000440732">
    <property type="component" value="Unassembled WGS sequence"/>
</dbReference>
<keyword evidence="6" id="KW-1185">Reference proteome</keyword>
<evidence type="ECO:0000313" key="5">
    <source>
        <dbReference type="EMBL" id="KAE9232999.1"/>
    </source>
</evidence>
<proteinExistence type="predicted"/>
<accession>A0A6A3UU00</accession>
<feature type="compositionally biased region" description="Basic and acidic residues" evidence="1">
    <location>
        <begin position="56"/>
        <end position="83"/>
    </location>
</feature>
<feature type="compositionally biased region" description="Basic and acidic residues" evidence="1">
    <location>
        <begin position="150"/>
        <end position="169"/>
    </location>
</feature>
<dbReference type="AlphaFoldDB" id="A0A6A3UU00"/>
<feature type="compositionally biased region" description="Basic and acidic residues" evidence="1">
    <location>
        <begin position="1"/>
        <end position="11"/>
    </location>
</feature>
<feature type="compositionally biased region" description="Acidic residues" evidence="1">
    <location>
        <begin position="39"/>
        <end position="48"/>
    </location>
</feature>
<evidence type="ECO:0000313" key="8">
    <source>
        <dbReference type="Proteomes" id="UP000441208"/>
    </source>
</evidence>
<dbReference type="Proteomes" id="UP000433483">
    <property type="component" value="Unassembled WGS sequence"/>
</dbReference>
<gene>
    <name evidence="5" type="ORF">PF005_g2506</name>
    <name evidence="4" type="ORF">PF006_g1998</name>
    <name evidence="3" type="ORF">PF007_g2493</name>
    <name evidence="2" type="ORF">PF010_g2062</name>
</gene>
<comment type="caution">
    <text evidence="4">The sequence shown here is derived from an EMBL/GenBank/DDBJ whole genome shotgun (WGS) entry which is preliminary data.</text>
</comment>
<feature type="compositionally biased region" description="Low complexity" evidence="1">
    <location>
        <begin position="112"/>
        <end position="136"/>
    </location>
</feature>
<dbReference type="EMBL" id="QXGA01000053">
    <property type="protein sequence ID" value="KAE9153939.1"/>
    <property type="molecule type" value="Genomic_DNA"/>
</dbReference>
<dbReference type="EMBL" id="QXGB01000068">
    <property type="protein sequence ID" value="KAE9232999.1"/>
    <property type="molecule type" value="Genomic_DNA"/>
</dbReference>
<sequence>MTPGRVLRDKTVTPAPVYREIGRDHSSDEDFVVDQATPDLDDSPDDSPDQAPPPSPHERRRERKESPMCKPVPRKEGSQPCDRHVDELGFGYLVYVVLFFEIEANAGHAEVPADPDAGHADAAAGPDADPDAGYAKDLARPDLDADADPEAGHAEGPARREPDTSEAKPTECYGVLTHRTTAPNPKQALMPEPNTPPMQNPKKAKTPTQKPSHTSAKRLEAESETI</sequence>
<feature type="compositionally biased region" description="Basic and acidic residues" evidence="1">
    <location>
        <begin position="217"/>
        <end position="226"/>
    </location>
</feature>
<evidence type="ECO:0000313" key="4">
    <source>
        <dbReference type="EMBL" id="KAE9153939.1"/>
    </source>
</evidence>
<feature type="region of interest" description="Disordered" evidence="1">
    <location>
        <begin position="1"/>
        <end position="83"/>
    </location>
</feature>
<organism evidence="4 7">
    <name type="scientific">Phytophthora fragariae</name>
    <dbReference type="NCBI Taxonomy" id="53985"/>
    <lineage>
        <taxon>Eukaryota</taxon>
        <taxon>Sar</taxon>
        <taxon>Stramenopiles</taxon>
        <taxon>Oomycota</taxon>
        <taxon>Peronosporomycetes</taxon>
        <taxon>Peronosporales</taxon>
        <taxon>Peronosporaceae</taxon>
        <taxon>Phytophthora</taxon>
    </lineage>
</organism>
<name>A0A6A3UU00_9STRA</name>
<evidence type="ECO:0000313" key="6">
    <source>
        <dbReference type="Proteomes" id="UP000433483"/>
    </source>
</evidence>
<dbReference type="Proteomes" id="UP000441208">
    <property type="component" value="Unassembled WGS sequence"/>
</dbReference>
<protein>
    <submittedName>
        <fullName evidence="4">Uncharacterized protein</fullName>
    </submittedName>
</protein>
<evidence type="ECO:0000256" key="1">
    <source>
        <dbReference type="SAM" id="MobiDB-lite"/>
    </source>
</evidence>
<evidence type="ECO:0000313" key="2">
    <source>
        <dbReference type="EMBL" id="KAE9135534.1"/>
    </source>
</evidence>
<reference evidence="6 7" key="1">
    <citation type="submission" date="2018-08" db="EMBL/GenBank/DDBJ databases">
        <title>Genomic investigation of the strawberry pathogen Phytophthora fragariae indicates pathogenicity is determined by transcriptional variation in three key races.</title>
        <authorList>
            <person name="Adams T.M."/>
            <person name="Armitage A.D."/>
            <person name="Sobczyk M.K."/>
            <person name="Bates H.J."/>
            <person name="Dunwell J.M."/>
            <person name="Nellist C.F."/>
            <person name="Harrison R.J."/>
        </authorList>
    </citation>
    <scope>NUCLEOTIDE SEQUENCE [LARGE SCALE GENOMIC DNA]</scope>
    <source>
        <strain evidence="5 6">NOV-27</strain>
        <strain evidence="4 7">NOV-5</strain>
        <strain evidence="3 8">NOV-71</strain>
        <strain evidence="2 9">ONT-3</strain>
    </source>
</reference>
<evidence type="ECO:0000313" key="7">
    <source>
        <dbReference type="Proteomes" id="UP000440732"/>
    </source>
</evidence>
<dbReference type="EMBL" id="QXFX01000054">
    <property type="protein sequence ID" value="KAE9135534.1"/>
    <property type="molecule type" value="Genomic_DNA"/>
</dbReference>